<evidence type="ECO:0000313" key="3">
    <source>
        <dbReference type="EMBL" id="KAK8058745.1"/>
    </source>
</evidence>
<protein>
    <recommendedName>
        <fullName evidence="5">Rhomboid family membrane protein</fullName>
    </recommendedName>
</protein>
<organism evidence="3 4">
    <name type="scientific">Apiospora phragmitis</name>
    <dbReference type="NCBI Taxonomy" id="2905665"/>
    <lineage>
        <taxon>Eukaryota</taxon>
        <taxon>Fungi</taxon>
        <taxon>Dikarya</taxon>
        <taxon>Ascomycota</taxon>
        <taxon>Pezizomycotina</taxon>
        <taxon>Sordariomycetes</taxon>
        <taxon>Xylariomycetidae</taxon>
        <taxon>Amphisphaeriales</taxon>
        <taxon>Apiosporaceae</taxon>
        <taxon>Apiospora</taxon>
    </lineage>
</organism>
<proteinExistence type="predicted"/>
<feature type="region of interest" description="Disordered" evidence="1">
    <location>
        <begin position="215"/>
        <end position="234"/>
    </location>
</feature>
<name>A0ABR1UKY7_9PEZI</name>
<dbReference type="EMBL" id="JAQQWL010000009">
    <property type="protein sequence ID" value="KAK8058745.1"/>
    <property type="molecule type" value="Genomic_DNA"/>
</dbReference>
<evidence type="ECO:0000313" key="4">
    <source>
        <dbReference type="Proteomes" id="UP001480595"/>
    </source>
</evidence>
<keyword evidence="2" id="KW-0472">Membrane</keyword>
<evidence type="ECO:0008006" key="5">
    <source>
        <dbReference type="Google" id="ProtNLM"/>
    </source>
</evidence>
<keyword evidence="2" id="KW-1133">Transmembrane helix</keyword>
<sequence length="234" mass="26527">MATPNDATPPPGDGGSGTLETQPPPPQSQSSKYKEPLLHNIALGITPIAFGAIFLPPRRLDFRMLVLGGTALGGMNQLAYDWRGQSLLQKYGFTRPEASSDPAERRRQEEEARNQLTYGALHEMPTERSALVQKRIREERARRLQEMQRKEKERRGALESIWMGDEDADWREKRDRKEKEALQEGGVGYWGLITEQLSEVWNRGEKKAQEKEAELKKEVANAKDKVESEVKKGS</sequence>
<keyword evidence="4" id="KW-1185">Reference proteome</keyword>
<dbReference type="GeneID" id="92093665"/>
<dbReference type="RefSeq" id="XP_066714191.1">
    <property type="nucleotide sequence ID" value="XM_066860602.1"/>
</dbReference>
<keyword evidence="2" id="KW-0812">Transmembrane</keyword>
<accession>A0ABR1UKY7</accession>
<comment type="caution">
    <text evidence="3">The sequence shown here is derived from an EMBL/GenBank/DDBJ whole genome shotgun (WGS) entry which is preliminary data.</text>
</comment>
<evidence type="ECO:0000256" key="2">
    <source>
        <dbReference type="SAM" id="Phobius"/>
    </source>
</evidence>
<dbReference type="Proteomes" id="UP001480595">
    <property type="component" value="Unassembled WGS sequence"/>
</dbReference>
<gene>
    <name evidence="3" type="ORF">PG994_009193</name>
</gene>
<reference evidence="3 4" key="1">
    <citation type="submission" date="2023-01" db="EMBL/GenBank/DDBJ databases">
        <title>Analysis of 21 Apiospora genomes using comparative genomics revels a genus with tremendous synthesis potential of carbohydrate active enzymes and secondary metabolites.</title>
        <authorList>
            <person name="Sorensen T."/>
        </authorList>
    </citation>
    <scope>NUCLEOTIDE SEQUENCE [LARGE SCALE GENOMIC DNA]</scope>
    <source>
        <strain evidence="3 4">CBS 135458</strain>
    </source>
</reference>
<evidence type="ECO:0000256" key="1">
    <source>
        <dbReference type="SAM" id="MobiDB-lite"/>
    </source>
</evidence>
<feature type="region of interest" description="Disordered" evidence="1">
    <location>
        <begin position="1"/>
        <end position="32"/>
    </location>
</feature>
<feature type="transmembrane region" description="Helical" evidence="2">
    <location>
        <begin position="37"/>
        <end position="55"/>
    </location>
</feature>